<feature type="transmembrane region" description="Helical" evidence="1">
    <location>
        <begin position="64"/>
        <end position="84"/>
    </location>
</feature>
<comment type="caution">
    <text evidence="3">The sequence shown here is derived from an EMBL/GenBank/DDBJ whole genome shotgun (WGS) entry which is preliminary data.</text>
</comment>
<dbReference type="Pfam" id="PF13387">
    <property type="entry name" value="Lnb_N"/>
    <property type="match status" value="1"/>
</dbReference>
<proteinExistence type="predicted"/>
<keyword evidence="1" id="KW-0472">Membrane</keyword>
<dbReference type="AlphaFoldDB" id="A0A3M6R0V7"/>
<name>A0A3M6R0V7_9BURK</name>
<evidence type="ECO:0000313" key="3">
    <source>
        <dbReference type="EMBL" id="RMX08890.1"/>
    </source>
</evidence>
<sequence length="348" mass="39792">MLAVLAWGALALWFQLPLPPWGRVLVMLAWLALGLRTLGLIIMRWCRQLRTHRNDHNRPVPIPAVWRSLCAWGTAWLLLLLWWASLAPSHQRDWADDVARLLSAERHGSQVTLHNVRNFQWRSETDYDVRWEIRQYDLDTLVSADLILSYWMGPHIAHTLVSFGFADGRQLVFSAEIRKERGEAFSSIGGFFKEFELVLIAADENDIVRTRTNARGEDVYLYRLNMPKTQLRPWFERFLDTAADIEARPHFYHSLTSNCTTIVFGLARQLDPGLPLDWRLLLSGHLARYAYDLGALAPGYRFEALQRAGRVTERALATDDPASPLADMPFSAAIRQGVPGIVRPDPMP</sequence>
<dbReference type="EMBL" id="RDQO01000001">
    <property type="protein sequence ID" value="RMX08890.1"/>
    <property type="molecule type" value="Genomic_DNA"/>
</dbReference>
<feature type="transmembrane region" description="Helical" evidence="1">
    <location>
        <begin position="21"/>
        <end position="43"/>
    </location>
</feature>
<dbReference type="InterPro" id="IPR025178">
    <property type="entry name" value="Lnb_N"/>
</dbReference>
<dbReference type="RefSeq" id="WP_122227172.1">
    <property type="nucleotide sequence ID" value="NZ_RDQO01000001.1"/>
</dbReference>
<evidence type="ECO:0000313" key="4">
    <source>
        <dbReference type="Proteomes" id="UP000278006"/>
    </source>
</evidence>
<keyword evidence="1" id="KW-0812">Transmembrane</keyword>
<evidence type="ECO:0000256" key="1">
    <source>
        <dbReference type="SAM" id="Phobius"/>
    </source>
</evidence>
<dbReference type="Proteomes" id="UP000278006">
    <property type="component" value="Unassembled WGS sequence"/>
</dbReference>
<keyword evidence="4" id="KW-1185">Reference proteome</keyword>
<protein>
    <submittedName>
        <fullName evidence="3">DUF4105 domain-containing protein</fullName>
    </submittedName>
</protein>
<gene>
    <name evidence="3" type="ORF">D8I35_04605</name>
</gene>
<organism evidence="3 4">
    <name type="scientific">Corticibacter populi</name>
    <dbReference type="NCBI Taxonomy" id="1550736"/>
    <lineage>
        <taxon>Bacteria</taxon>
        <taxon>Pseudomonadati</taxon>
        <taxon>Pseudomonadota</taxon>
        <taxon>Betaproteobacteria</taxon>
        <taxon>Burkholderiales</taxon>
        <taxon>Comamonadaceae</taxon>
        <taxon>Corticibacter</taxon>
    </lineage>
</organism>
<feature type="domain" description="Lnb N-terminal periplasmic" evidence="2">
    <location>
        <begin position="128"/>
        <end position="284"/>
    </location>
</feature>
<accession>A0A3M6R0V7</accession>
<reference evidence="3 4" key="1">
    <citation type="submission" date="2018-10" db="EMBL/GenBank/DDBJ databases">
        <title>Draft genome of Cortibacter populi DSM10536.</title>
        <authorList>
            <person name="Bernier A.-M."/>
            <person name="Bernard K."/>
        </authorList>
    </citation>
    <scope>NUCLEOTIDE SEQUENCE [LARGE SCALE GENOMIC DNA]</scope>
    <source>
        <strain evidence="3 4">DSM 105136</strain>
    </source>
</reference>
<keyword evidence="1" id="KW-1133">Transmembrane helix</keyword>
<evidence type="ECO:0000259" key="2">
    <source>
        <dbReference type="Pfam" id="PF13387"/>
    </source>
</evidence>
<dbReference type="OrthoDB" id="274718at2"/>